<dbReference type="InterPro" id="IPR026444">
    <property type="entry name" value="Secre_tail"/>
</dbReference>
<dbReference type="Gene3D" id="3.40.50.1110">
    <property type="entry name" value="SGNH hydrolase"/>
    <property type="match status" value="1"/>
</dbReference>
<keyword evidence="4" id="KW-1185">Reference proteome</keyword>
<dbReference type="InterPro" id="IPR035986">
    <property type="entry name" value="PKD_dom_sf"/>
</dbReference>
<reference evidence="3 4" key="1">
    <citation type="submission" date="2017-07" db="EMBL/GenBank/DDBJ databases">
        <title>Flavobacterium cyanobacteriorum sp. nov., isolated from cyanobacterial aggregates in a eutrophic lake.</title>
        <authorList>
            <person name="Cai H."/>
        </authorList>
    </citation>
    <scope>NUCLEOTIDE SEQUENCE [LARGE SCALE GENOMIC DNA]</scope>
    <source>
        <strain evidence="3 4">TH167</strain>
    </source>
</reference>
<dbReference type="Pfam" id="PF18911">
    <property type="entry name" value="PKD_4"/>
    <property type="match status" value="1"/>
</dbReference>
<evidence type="ECO:0000313" key="3">
    <source>
        <dbReference type="EMBL" id="OYQ49736.1"/>
    </source>
</evidence>
<keyword evidence="1" id="KW-0732">Signal</keyword>
<dbReference type="Gene3D" id="2.60.40.10">
    <property type="entry name" value="Immunoglobulins"/>
    <property type="match status" value="1"/>
</dbReference>
<dbReference type="InterPro" id="IPR022409">
    <property type="entry name" value="PKD/Chitinase_dom"/>
</dbReference>
<gene>
    <name evidence="3" type="ORF">CHX27_01180</name>
</gene>
<feature type="domain" description="PKD" evidence="2">
    <location>
        <begin position="290"/>
        <end position="323"/>
    </location>
</feature>
<dbReference type="CDD" id="cd00146">
    <property type="entry name" value="PKD"/>
    <property type="match status" value="1"/>
</dbReference>
<dbReference type="GO" id="GO:0016788">
    <property type="term" value="F:hydrolase activity, acting on ester bonds"/>
    <property type="evidence" value="ECO:0007669"/>
    <property type="project" value="UniProtKB-ARBA"/>
</dbReference>
<dbReference type="SMART" id="SM00089">
    <property type="entry name" value="PKD"/>
    <property type="match status" value="1"/>
</dbReference>
<dbReference type="Pfam" id="PF18962">
    <property type="entry name" value="Por_Secre_tail"/>
    <property type="match status" value="1"/>
</dbReference>
<dbReference type="InterPro" id="IPR013783">
    <property type="entry name" value="Ig-like_fold"/>
</dbReference>
<sequence>MKMKKNVSDLILSVSLLLLSITQLQSQTKRVLFIGNSYTAVNNLPQTIASVASSVGDNLIFDSNTPGGYRFMDHATNPTTLQKIGIGNWDYVVLQEQSQYPSFPDWQVEQEVYPYAQSLNNAILNANPCTETIFYMTWGRKNGDAQNCPILPDVCTYLGMDNLLNARYRTMAQDNNAIVSPVGAVWRYIRQNFPSIELYQADESHPSVAGTYAAACAFYTVIYRKDPMLITFNSTLSATVAQNIKNATKLVVYNNLAEWRVGTYDPVPQFNFTISGGQVTFNNTSLRASSYIWDFGDSTSSTESNPTHTYATTGTFAVKLRASKCGIEKHLIQNVTISQLNTEIPANNDANLLIYPNPTNATLNIQQGNDLTINSLKIYDIFGKLIIEETQNFNQINVENFTTGVYIIEVVSDEKIYKNKFIKI</sequence>
<evidence type="ECO:0000256" key="1">
    <source>
        <dbReference type="ARBA" id="ARBA00022729"/>
    </source>
</evidence>
<dbReference type="SUPFAM" id="SSF49299">
    <property type="entry name" value="PKD domain"/>
    <property type="match status" value="1"/>
</dbReference>
<dbReference type="EMBL" id="NOXX01000090">
    <property type="protein sequence ID" value="OYQ49736.1"/>
    <property type="molecule type" value="Genomic_DNA"/>
</dbReference>
<comment type="caution">
    <text evidence="3">The sequence shown here is derived from an EMBL/GenBank/DDBJ whole genome shotgun (WGS) entry which is preliminary data.</text>
</comment>
<evidence type="ECO:0000259" key="2">
    <source>
        <dbReference type="PROSITE" id="PS50093"/>
    </source>
</evidence>
<protein>
    <recommendedName>
        <fullName evidence="2">PKD domain-containing protein</fullName>
    </recommendedName>
</protein>
<dbReference type="NCBIfam" id="TIGR04183">
    <property type="entry name" value="Por_Secre_tail"/>
    <property type="match status" value="1"/>
</dbReference>
<dbReference type="Proteomes" id="UP000216035">
    <property type="component" value="Unassembled WGS sequence"/>
</dbReference>
<dbReference type="InterPro" id="IPR036514">
    <property type="entry name" value="SGNH_hydro_sf"/>
</dbReference>
<dbReference type="RefSeq" id="WP_094484947.1">
    <property type="nucleotide sequence ID" value="NZ_NOXX01000090.1"/>
</dbReference>
<name>A0A256A7M7_9FLAO</name>
<dbReference type="SUPFAM" id="SSF52266">
    <property type="entry name" value="SGNH hydrolase"/>
    <property type="match status" value="1"/>
</dbReference>
<proteinExistence type="predicted"/>
<dbReference type="AlphaFoldDB" id="A0A256A7M7"/>
<dbReference type="InterPro" id="IPR000601">
    <property type="entry name" value="PKD_dom"/>
</dbReference>
<organism evidence="3 4">
    <name type="scientific">Flavobacterium aurantiibacter</name>
    <dbReference type="NCBI Taxonomy" id="2023067"/>
    <lineage>
        <taxon>Bacteria</taxon>
        <taxon>Pseudomonadati</taxon>
        <taxon>Bacteroidota</taxon>
        <taxon>Flavobacteriia</taxon>
        <taxon>Flavobacteriales</taxon>
        <taxon>Flavobacteriaceae</taxon>
        <taxon>Flavobacterium</taxon>
    </lineage>
</organism>
<dbReference type="OrthoDB" id="7443339at2"/>
<dbReference type="PROSITE" id="PS50093">
    <property type="entry name" value="PKD"/>
    <property type="match status" value="1"/>
</dbReference>
<evidence type="ECO:0000313" key="4">
    <source>
        <dbReference type="Proteomes" id="UP000216035"/>
    </source>
</evidence>
<accession>A0A256A7M7</accession>